<dbReference type="AlphaFoldDB" id="A0A3P7NTY1"/>
<evidence type="ECO:0000313" key="1">
    <source>
        <dbReference type="EMBL" id="VDN08976.1"/>
    </source>
</evidence>
<gene>
    <name evidence="1" type="ORF">DILT_LOCUS4807</name>
</gene>
<protein>
    <submittedName>
        <fullName evidence="1">Uncharacterized protein</fullName>
    </submittedName>
</protein>
<dbReference type="Proteomes" id="UP000281553">
    <property type="component" value="Unassembled WGS sequence"/>
</dbReference>
<accession>A0A3P7NTY1</accession>
<sequence>MLASTSPLSKPLNTQQHSQWLAPTLRLLSRTTTKNSENLTAWLAGKIKEATSKTEAFMYGQSSCTVVDAVACVCVCRSRAKIGAAACDSFCPMGAQATARLLDLSPSLKDLNTESSVVDQCLNDLSTLIGRLEKQGASSGFSANQVTRGSRLSDRLSILFLPSK</sequence>
<reference evidence="1 2" key="1">
    <citation type="submission" date="2018-11" db="EMBL/GenBank/DDBJ databases">
        <authorList>
            <consortium name="Pathogen Informatics"/>
        </authorList>
    </citation>
    <scope>NUCLEOTIDE SEQUENCE [LARGE SCALE GENOMIC DNA]</scope>
</reference>
<name>A0A3P7NTY1_DIBLA</name>
<proteinExistence type="predicted"/>
<dbReference type="OrthoDB" id="10526636at2759"/>
<dbReference type="EMBL" id="UYRU01046153">
    <property type="protein sequence ID" value="VDN08976.1"/>
    <property type="molecule type" value="Genomic_DNA"/>
</dbReference>
<organism evidence="1 2">
    <name type="scientific">Dibothriocephalus latus</name>
    <name type="common">Fish tapeworm</name>
    <name type="synonym">Diphyllobothrium latum</name>
    <dbReference type="NCBI Taxonomy" id="60516"/>
    <lineage>
        <taxon>Eukaryota</taxon>
        <taxon>Metazoa</taxon>
        <taxon>Spiralia</taxon>
        <taxon>Lophotrochozoa</taxon>
        <taxon>Platyhelminthes</taxon>
        <taxon>Cestoda</taxon>
        <taxon>Eucestoda</taxon>
        <taxon>Diphyllobothriidea</taxon>
        <taxon>Diphyllobothriidae</taxon>
        <taxon>Dibothriocephalus</taxon>
    </lineage>
</organism>
<evidence type="ECO:0000313" key="2">
    <source>
        <dbReference type="Proteomes" id="UP000281553"/>
    </source>
</evidence>
<keyword evidence="2" id="KW-1185">Reference proteome</keyword>